<feature type="coiled-coil region" evidence="1">
    <location>
        <begin position="150"/>
        <end position="187"/>
    </location>
</feature>
<reference evidence="2" key="1">
    <citation type="journal article" date="2020" name="Fungal Divers.">
        <title>Resolving the Mortierellaceae phylogeny through synthesis of multi-gene phylogenetics and phylogenomics.</title>
        <authorList>
            <person name="Vandepol N."/>
            <person name="Liber J."/>
            <person name="Desiro A."/>
            <person name="Na H."/>
            <person name="Kennedy M."/>
            <person name="Barry K."/>
            <person name="Grigoriev I.V."/>
            <person name="Miller A.N."/>
            <person name="O'Donnell K."/>
            <person name="Stajich J.E."/>
            <person name="Bonito G."/>
        </authorList>
    </citation>
    <scope>NUCLEOTIDE SEQUENCE</scope>
    <source>
        <strain evidence="2">KOD1015</strain>
    </source>
</reference>
<evidence type="ECO:0000313" key="2">
    <source>
        <dbReference type="EMBL" id="KAF9581382.1"/>
    </source>
</evidence>
<dbReference type="EMBL" id="JAABOA010001520">
    <property type="protein sequence ID" value="KAF9581382.1"/>
    <property type="molecule type" value="Genomic_DNA"/>
</dbReference>
<gene>
    <name evidence="2" type="ORF">BGW38_001624</name>
</gene>
<organism evidence="2 3">
    <name type="scientific">Lunasporangiospora selenospora</name>
    <dbReference type="NCBI Taxonomy" id="979761"/>
    <lineage>
        <taxon>Eukaryota</taxon>
        <taxon>Fungi</taxon>
        <taxon>Fungi incertae sedis</taxon>
        <taxon>Mucoromycota</taxon>
        <taxon>Mortierellomycotina</taxon>
        <taxon>Mortierellomycetes</taxon>
        <taxon>Mortierellales</taxon>
        <taxon>Mortierellaceae</taxon>
        <taxon>Lunasporangiospora</taxon>
    </lineage>
</organism>
<name>A0A9P6KE56_9FUNG</name>
<comment type="caution">
    <text evidence="2">The sequence shown here is derived from an EMBL/GenBank/DDBJ whole genome shotgun (WGS) entry which is preliminary data.</text>
</comment>
<evidence type="ECO:0000256" key="1">
    <source>
        <dbReference type="SAM" id="Coils"/>
    </source>
</evidence>
<keyword evidence="1" id="KW-0175">Coiled coil</keyword>
<proteinExistence type="predicted"/>
<feature type="coiled-coil region" evidence="1">
    <location>
        <begin position="646"/>
        <end position="715"/>
    </location>
</feature>
<sequence length="718" mass="81041">MPDPQDSSINDSIQDKVASDARRLAHLMESTQYPDPISLPDIQDALLDLYLSPTHLSSFSSKQASFDRSNTLPEQDHGLDFVHWILDNVSAEYNWPQFQRPTSLLSIQNLTDIQGLDDDSVQDLLQKAGKDAPVDSYKDDLDNDTNLSLLDTLDQEQLQLQSTLSQLEKELEAMKRLESKASDTNRILDMDIHDLSIQHDAVVAKLEETAHSVYGSYFGQNSGSSQPAHLRTSDMDLDKTPGRAYVGTRGDPSSSKKGSRDLTTTRFLYQCREELETIQQTDTVFLQSMEEFYRDLLNSISLSTPSQPHSTTAAETTPPAPMYLESLLKHNPDHDKRLVQLCSTYRATKMSHIRAVAQLKCLEAEVEYLRTLYDQQTQEEKDRAREEESLQDGNSTTDFDVLAKASKRQLAAMASQQQSRQQELELITVQRETARIEEELDQLLSQPTFTSTATSLYTSLSAVVSAATLAVDRQKLGLVGKDTDKGGASKLSSAVPMDASHLEEPVANANSIYADEPNDEGVSMGGGVLIDICERIAQSDIELEYLKAAHRDHLQVQERVLSDLESLKNRLVEYYSQGVMVQDLLRLEREHVQEKVDLLSAAVLECQTQEELSSQRKLISTAGSKRPHPTKDHRLKTLWEEHLKMRDQEKQQRQLLEQQVQQLGDTVETLEHRLLNQHSTTGQVLLNSTKVLEAKRELVRRARELYQKQIDLEKNARV</sequence>
<evidence type="ECO:0000313" key="3">
    <source>
        <dbReference type="Proteomes" id="UP000780801"/>
    </source>
</evidence>
<dbReference type="AlphaFoldDB" id="A0A9P6KE56"/>
<keyword evidence="3" id="KW-1185">Reference proteome</keyword>
<dbReference type="Proteomes" id="UP000780801">
    <property type="component" value="Unassembled WGS sequence"/>
</dbReference>
<accession>A0A9P6KE56</accession>
<dbReference type="OrthoDB" id="2380141at2759"/>
<protein>
    <submittedName>
        <fullName evidence="2">Uncharacterized protein</fullName>
    </submittedName>
</protein>